<organism evidence="1 2">
    <name type="scientific">Pseudomonas syringae pv. actinidiae</name>
    <dbReference type="NCBI Taxonomy" id="103796"/>
    <lineage>
        <taxon>Bacteria</taxon>
        <taxon>Pseudomonadati</taxon>
        <taxon>Pseudomonadota</taxon>
        <taxon>Gammaproteobacteria</taxon>
        <taxon>Pseudomonadales</taxon>
        <taxon>Pseudomonadaceae</taxon>
        <taxon>Pseudomonas</taxon>
        <taxon>Pseudomonas syringae</taxon>
    </lineage>
</organism>
<accession>A0AAN4PZT0</accession>
<sequence length="75" mass="8462">MGASMMIFLNQMCSSVTRSVYSQFRGRKVHAYGALGRAHKHHCCALPSLQYRPDEVNRIQGPVFNEYSRDGKLSA</sequence>
<evidence type="ECO:0000313" key="1">
    <source>
        <dbReference type="EMBL" id="GBH14316.1"/>
    </source>
</evidence>
<protein>
    <submittedName>
        <fullName evidence="1">Catalase</fullName>
    </submittedName>
</protein>
<evidence type="ECO:0000313" key="2">
    <source>
        <dbReference type="Proteomes" id="UP000248291"/>
    </source>
</evidence>
<comment type="caution">
    <text evidence="1">The sequence shown here is derived from an EMBL/GenBank/DDBJ whole genome shotgun (WGS) entry which is preliminary data.</text>
</comment>
<name>A0AAN4PZT0_PSESF</name>
<dbReference type="AlphaFoldDB" id="A0AAN4PZT0"/>
<dbReference type="EMBL" id="BGKA01000004">
    <property type="protein sequence ID" value="GBH14316.1"/>
    <property type="molecule type" value="Genomic_DNA"/>
</dbReference>
<proteinExistence type="predicted"/>
<reference evidence="1 2" key="1">
    <citation type="submission" date="2018-04" db="EMBL/GenBank/DDBJ databases">
        <title>Draft genome sequence of Pseudomonas syringae pv. actinidiae biovar 3 strains isolated from kiwifruit in Kagawa prefecture.</title>
        <authorList>
            <person name="Tabuchi M."/>
            <person name="Saito M."/>
            <person name="Fujiwara S."/>
            <person name="Sasa N."/>
            <person name="Akimitsu K."/>
            <person name="Gomi K."/>
            <person name="Konishi-Sugita S."/>
            <person name="Hamano K."/>
            <person name="Kataoka I."/>
        </authorList>
    </citation>
    <scope>NUCLEOTIDE SEQUENCE [LARGE SCALE GENOMIC DNA]</scope>
    <source>
        <strain evidence="1 2">MAFF212211</strain>
    </source>
</reference>
<dbReference type="Proteomes" id="UP000248291">
    <property type="component" value="Unassembled WGS sequence"/>
</dbReference>
<gene>
    <name evidence="1" type="ORF">KPSA3_00202</name>
</gene>